<proteinExistence type="predicted"/>
<feature type="compositionally biased region" description="Basic residues" evidence="1">
    <location>
        <begin position="168"/>
        <end position="194"/>
    </location>
</feature>
<protein>
    <recommendedName>
        <fullName evidence="2">Ribosomal protein mS38 C-terminal domain-containing protein</fullName>
    </recommendedName>
</protein>
<accession>A0A7S2Z2F0</accession>
<dbReference type="Pfam" id="PF08213">
    <property type="entry name" value="COX24_C"/>
    <property type="match status" value="1"/>
</dbReference>
<evidence type="ECO:0000256" key="1">
    <source>
        <dbReference type="SAM" id="MobiDB-lite"/>
    </source>
</evidence>
<reference evidence="3" key="1">
    <citation type="submission" date="2021-01" db="EMBL/GenBank/DDBJ databases">
        <authorList>
            <person name="Corre E."/>
            <person name="Pelletier E."/>
            <person name="Niang G."/>
            <person name="Scheremetjew M."/>
            <person name="Finn R."/>
            <person name="Kale V."/>
            <person name="Holt S."/>
            <person name="Cochrane G."/>
            <person name="Meng A."/>
            <person name="Brown T."/>
            <person name="Cohen L."/>
        </authorList>
    </citation>
    <scope>NUCLEOTIDE SEQUENCE</scope>
    <source>
        <strain evidence="3">RCC856</strain>
    </source>
</reference>
<name>A0A7S2Z2F0_9CHLO</name>
<dbReference type="InterPro" id="IPR013177">
    <property type="entry name" value="Ribosomal_mS38_C"/>
</dbReference>
<feature type="domain" description="Ribosomal protein mS38 C-terminal" evidence="2">
    <location>
        <begin position="163"/>
        <end position="193"/>
    </location>
</feature>
<dbReference type="SMART" id="SM01155">
    <property type="entry name" value="DUF1713"/>
    <property type="match status" value="1"/>
</dbReference>
<sequence>MLRVIQRQLAEGSRWPEALGREAFESGTTAFRRLMGGHAAAARTAKPDLARLSPQTGRLVVEEAVAELRARALLRQFLASRPPLGREAAATAAVEKGRLLGGRVFTPLALRGVGRHAARLPEKTQQAAHPVQATATRPVPARSPTEGKVTPIGDTVKVVEVLRAESVKRKRRSKMNKHKHRKRKKKAKFKKRKV</sequence>
<gene>
    <name evidence="3" type="ORF">CLAU1311_LOCUS3737</name>
</gene>
<feature type="region of interest" description="Disordered" evidence="1">
    <location>
        <begin position="165"/>
        <end position="194"/>
    </location>
</feature>
<evidence type="ECO:0000313" key="3">
    <source>
        <dbReference type="EMBL" id="CAE0017801.1"/>
    </source>
</evidence>
<feature type="region of interest" description="Disordered" evidence="1">
    <location>
        <begin position="121"/>
        <end position="152"/>
    </location>
</feature>
<organism evidence="3">
    <name type="scientific">Chloropicon laureae</name>
    <dbReference type="NCBI Taxonomy" id="464258"/>
    <lineage>
        <taxon>Eukaryota</taxon>
        <taxon>Viridiplantae</taxon>
        <taxon>Chlorophyta</taxon>
        <taxon>Chloropicophyceae</taxon>
        <taxon>Chloropicales</taxon>
        <taxon>Chloropicaceae</taxon>
        <taxon>Chloropicon</taxon>
    </lineage>
</organism>
<dbReference type="AlphaFoldDB" id="A0A7S2Z2F0"/>
<evidence type="ECO:0000259" key="2">
    <source>
        <dbReference type="SMART" id="SM01155"/>
    </source>
</evidence>
<dbReference type="EMBL" id="HBHU01005778">
    <property type="protein sequence ID" value="CAE0017801.1"/>
    <property type="molecule type" value="Transcribed_RNA"/>
</dbReference>